<evidence type="ECO:0000313" key="2">
    <source>
        <dbReference type="EMBL" id="CAB4178137.1"/>
    </source>
</evidence>
<accession>A0A6J5MQK9</accession>
<dbReference type="EMBL" id="LR797119">
    <property type="protein sequence ID" value="CAB4187903.1"/>
    <property type="molecule type" value="Genomic_DNA"/>
</dbReference>
<gene>
    <name evidence="2" type="ORF">UFOVP1012_30</name>
    <name evidence="3" type="ORF">UFOVP1164_25</name>
    <name evidence="4" type="ORF">UFOVP1614_54</name>
    <name evidence="1" type="ORF">UFOVP508_23</name>
</gene>
<evidence type="ECO:0000313" key="1">
    <source>
        <dbReference type="EMBL" id="CAB4147306.1"/>
    </source>
</evidence>
<dbReference type="EMBL" id="LR796965">
    <property type="protein sequence ID" value="CAB4178137.1"/>
    <property type="molecule type" value="Genomic_DNA"/>
</dbReference>
<evidence type="ECO:0000313" key="4">
    <source>
        <dbReference type="EMBL" id="CAB4219397.1"/>
    </source>
</evidence>
<sequence>MKHIIKGNEMQQHPKSTQKVYNLNGIIHLPHYSQQGIFVSPGDKIGKIESYLIKEGAVAQQMHLWDRSY</sequence>
<dbReference type="EMBL" id="LR796494">
    <property type="protein sequence ID" value="CAB4147306.1"/>
    <property type="molecule type" value="Genomic_DNA"/>
</dbReference>
<dbReference type="EMBL" id="LR797477">
    <property type="protein sequence ID" value="CAB4219397.1"/>
    <property type="molecule type" value="Genomic_DNA"/>
</dbReference>
<proteinExistence type="predicted"/>
<protein>
    <submittedName>
        <fullName evidence="1">Uncharacterized protein</fullName>
    </submittedName>
</protein>
<name>A0A6J5MQK9_9CAUD</name>
<evidence type="ECO:0000313" key="3">
    <source>
        <dbReference type="EMBL" id="CAB4187903.1"/>
    </source>
</evidence>
<reference evidence="1" key="1">
    <citation type="submission" date="2020-04" db="EMBL/GenBank/DDBJ databases">
        <authorList>
            <person name="Chiriac C."/>
            <person name="Salcher M."/>
            <person name="Ghai R."/>
            <person name="Kavagutti S V."/>
        </authorList>
    </citation>
    <scope>NUCLEOTIDE SEQUENCE</scope>
</reference>
<organism evidence="1">
    <name type="scientific">uncultured Caudovirales phage</name>
    <dbReference type="NCBI Taxonomy" id="2100421"/>
    <lineage>
        <taxon>Viruses</taxon>
        <taxon>Duplodnaviria</taxon>
        <taxon>Heunggongvirae</taxon>
        <taxon>Uroviricota</taxon>
        <taxon>Caudoviricetes</taxon>
        <taxon>Peduoviridae</taxon>
        <taxon>Maltschvirus</taxon>
        <taxon>Maltschvirus maltsch</taxon>
    </lineage>
</organism>